<keyword evidence="2" id="KW-1185">Reference proteome</keyword>
<evidence type="ECO:0000313" key="1">
    <source>
        <dbReference type="EMBL" id="GEO14408.1"/>
    </source>
</evidence>
<dbReference type="Proteomes" id="UP000321085">
    <property type="component" value="Unassembled WGS sequence"/>
</dbReference>
<reference evidence="1 2" key="1">
    <citation type="submission" date="2019-07" db="EMBL/GenBank/DDBJ databases">
        <title>Whole genome shotgun sequence of Microvirga aerophila NBRC 106136.</title>
        <authorList>
            <person name="Hosoyama A."/>
            <person name="Uohara A."/>
            <person name="Ohji S."/>
            <person name="Ichikawa N."/>
        </authorList>
    </citation>
    <scope>NUCLEOTIDE SEQUENCE [LARGE SCALE GENOMIC DNA]</scope>
    <source>
        <strain evidence="1 2">NBRC 106136</strain>
    </source>
</reference>
<proteinExistence type="predicted"/>
<accession>A0A512BR30</accession>
<dbReference type="EMBL" id="BJYU01000022">
    <property type="protein sequence ID" value="GEO14408.1"/>
    <property type="molecule type" value="Genomic_DNA"/>
</dbReference>
<gene>
    <name evidence="1" type="ORF">MAE02_21040</name>
</gene>
<organism evidence="1 2">
    <name type="scientific">Microvirga aerophila</name>
    <dbReference type="NCBI Taxonomy" id="670291"/>
    <lineage>
        <taxon>Bacteria</taxon>
        <taxon>Pseudomonadati</taxon>
        <taxon>Pseudomonadota</taxon>
        <taxon>Alphaproteobacteria</taxon>
        <taxon>Hyphomicrobiales</taxon>
        <taxon>Methylobacteriaceae</taxon>
        <taxon>Microvirga</taxon>
    </lineage>
</organism>
<protein>
    <submittedName>
        <fullName evidence="1">Uncharacterized protein</fullName>
    </submittedName>
</protein>
<comment type="caution">
    <text evidence="1">The sequence shown here is derived from an EMBL/GenBank/DDBJ whole genome shotgun (WGS) entry which is preliminary data.</text>
</comment>
<sequence>MHCEDQDLGIRQALPDPARRFETIELGHGQVDDRHMGPMLKGEFDGFPAVRGFCADLPAHMLLQEILEATPDDIVIIGEKNAKHDGS</sequence>
<name>A0A512BR30_9HYPH</name>
<dbReference type="AlphaFoldDB" id="A0A512BR30"/>
<evidence type="ECO:0000313" key="2">
    <source>
        <dbReference type="Proteomes" id="UP000321085"/>
    </source>
</evidence>